<dbReference type="GO" id="GO:0046047">
    <property type="term" value="P:TTP catabolic process"/>
    <property type="evidence" value="ECO:0007669"/>
    <property type="project" value="TreeGrafter"/>
</dbReference>
<proteinExistence type="predicted"/>
<dbReference type="GO" id="GO:0046061">
    <property type="term" value="P:dATP catabolic process"/>
    <property type="evidence" value="ECO:0007669"/>
    <property type="project" value="TreeGrafter"/>
</dbReference>
<comment type="caution">
    <text evidence="2">The sequence shown here is derived from an EMBL/GenBank/DDBJ whole genome shotgun (WGS) entry which is preliminary data.</text>
</comment>
<dbReference type="Gene3D" id="1.10.287.1080">
    <property type="entry name" value="MazG-like"/>
    <property type="match status" value="2"/>
</dbReference>
<keyword evidence="3" id="KW-1185">Reference proteome</keyword>
<dbReference type="PANTHER" id="PTHR30522">
    <property type="entry name" value="NUCLEOSIDE TRIPHOSPHATE PYROPHOSPHOHYDROLASE"/>
    <property type="match status" value="1"/>
</dbReference>
<dbReference type="PANTHER" id="PTHR30522:SF0">
    <property type="entry name" value="NUCLEOSIDE TRIPHOSPHATE PYROPHOSPHOHYDROLASE"/>
    <property type="match status" value="1"/>
</dbReference>
<dbReference type="InterPro" id="IPR011551">
    <property type="entry name" value="NTP_PyrPHydrolase_MazG"/>
</dbReference>
<dbReference type="Pfam" id="PF03819">
    <property type="entry name" value="MazG"/>
    <property type="match status" value="1"/>
</dbReference>
<evidence type="ECO:0000313" key="3">
    <source>
        <dbReference type="Proteomes" id="UP000219947"/>
    </source>
</evidence>
<dbReference type="GO" id="GO:0006203">
    <property type="term" value="P:dGTP catabolic process"/>
    <property type="evidence" value="ECO:0007669"/>
    <property type="project" value="TreeGrafter"/>
</dbReference>
<dbReference type="AlphaFoldDB" id="A0A2A8D6I7"/>
<reference evidence="2" key="1">
    <citation type="submission" date="2017-10" db="EMBL/GenBank/DDBJ databases">
        <title>Kefir isolates.</title>
        <authorList>
            <person name="Kim Y."/>
            <person name="Blasche S."/>
        </authorList>
    </citation>
    <scope>NUCLEOTIDE SEQUENCE [LARGE SCALE GENOMIC DNA]</scope>
    <source>
        <strain evidence="2">OG2-2</strain>
    </source>
</reference>
<dbReference type="InterPro" id="IPR004518">
    <property type="entry name" value="MazG-like_dom"/>
</dbReference>
<sequence length="234" mass="26223">MNEDRVSEKTVAEVAARAGKAFERLVQTMATLRAPDGCPWDAEQTHQSLIRYLIEESYEVVEAVEAPEGTNLQLLREELGDVLLQVLFHADIAAAEPGGFTIEQVIEGLDAKLHDRHPNVFSDSSDESRMTAAEQQVFWDELKKTEKSDRGPLDGIPPHLPALALAEKTIAKARKADIVLPPEPTSLDDDLPFTYSEEEFGELLFSLVCRARQNGLDAERALRTYTRKFIEYNQ</sequence>
<evidence type="ECO:0000313" key="2">
    <source>
        <dbReference type="EMBL" id="PEN16208.1"/>
    </source>
</evidence>
<dbReference type="GO" id="GO:0046052">
    <property type="term" value="P:UTP catabolic process"/>
    <property type="evidence" value="ECO:0007669"/>
    <property type="project" value="TreeGrafter"/>
</dbReference>
<name>A0A2A8D6I7_9MICC</name>
<evidence type="ECO:0000259" key="1">
    <source>
        <dbReference type="Pfam" id="PF03819"/>
    </source>
</evidence>
<gene>
    <name evidence="2" type="ORF">CRM92_05845</name>
</gene>
<dbReference type="GO" id="GO:0046076">
    <property type="term" value="P:dTTP catabolic process"/>
    <property type="evidence" value="ECO:0007669"/>
    <property type="project" value="TreeGrafter"/>
</dbReference>
<dbReference type="GO" id="GO:0046081">
    <property type="term" value="P:dUTP catabolic process"/>
    <property type="evidence" value="ECO:0007669"/>
    <property type="project" value="TreeGrafter"/>
</dbReference>
<feature type="domain" description="NTP pyrophosphohydrolase MazG-like" evidence="1">
    <location>
        <begin position="44"/>
        <end position="121"/>
    </location>
</feature>
<dbReference type="GO" id="GO:0047429">
    <property type="term" value="F:nucleoside triphosphate diphosphatase activity"/>
    <property type="evidence" value="ECO:0007669"/>
    <property type="project" value="TreeGrafter"/>
</dbReference>
<protein>
    <submittedName>
        <fullName evidence="2">Nucleoside triphosphate hydrolase</fullName>
    </submittedName>
</protein>
<dbReference type="Proteomes" id="UP000219947">
    <property type="component" value="Unassembled WGS sequence"/>
</dbReference>
<dbReference type="InterPro" id="IPR048015">
    <property type="entry name" value="NTP-PPase_MazG-like_N"/>
</dbReference>
<organism evidence="2 3">
    <name type="scientific">Rothia dentocariosa</name>
    <dbReference type="NCBI Taxonomy" id="2047"/>
    <lineage>
        <taxon>Bacteria</taxon>
        <taxon>Bacillati</taxon>
        <taxon>Actinomycetota</taxon>
        <taxon>Actinomycetes</taxon>
        <taxon>Micrococcales</taxon>
        <taxon>Micrococcaceae</taxon>
        <taxon>Rothia</taxon>
    </lineage>
</organism>
<dbReference type="SUPFAM" id="SSF101386">
    <property type="entry name" value="all-alpha NTP pyrophosphatases"/>
    <property type="match status" value="2"/>
</dbReference>
<accession>A0A2A8D6I7</accession>
<dbReference type="EMBL" id="PDEV01000002">
    <property type="protein sequence ID" value="PEN16208.1"/>
    <property type="molecule type" value="Genomic_DNA"/>
</dbReference>
<dbReference type="CDD" id="cd11528">
    <property type="entry name" value="NTP-PPase_MazG_Nterm"/>
    <property type="match status" value="1"/>
</dbReference>
<dbReference type="GO" id="GO:0006950">
    <property type="term" value="P:response to stress"/>
    <property type="evidence" value="ECO:0007669"/>
    <property type="project" value="UniProtKB-ARBA"/>
</dbReference>
<keyword evidence="2" id="KW-0378">Hydrolase</keyword>
<dbReference type="RefSeq" id="WP_048778498.1">
    <property type="nucleotide sequence ID" value="NZ_CAUQVD010000005.1"/>
</dbReference>
<dbReference type="FunFam" id="1.10.287.1080:FF:000001">
    <property type="entry name" value="Nucleoside triphosphate pyrophosphohydrolase"/>
    <property type="match status" value="1"/>
</dbReference>